<feature type="signal peptide" evidence="1">
    <location>
        <begin position="1"/>
        <end position="17"/>
    </location>
</feature>
<reference evidence="3" key="1">
    <citation type="journal article" date="2019" name="Int. J. Syst. Evol. Microbiol.">
        <title>The Global Catalogue of Microorganisms (GCM) 10K type strain sequencing project: providing services to taxonomists for standard genome sequencing and annotation.</title>
        <authorList>
            <consortium name="The Broad Institute Genomics Platform"/>
            <consortium name="The Broad Institute Genome Sequencing Center for Infectious Disease"/>
            <person name="Wu L."/>
            <person name="Ma J."/>
        </authorList>
    </citation>
    <scope>NUCLEOTIDE SEQUENCE [LARGE SCALE GENOMIC DNA]</scope>
    <source>
        <strain evidence="3">CGMCC 1.8860</strain>
    </source>
</reference>
<proteinExistence type="predicted"/>
<keyword evidence="1" id="KW-0732">Signal</keyword>
<organism evidence="2 3">
    <name type="scientific">Silvimonas amylolytica</name>
    <dbReference type="NCBI Taxonomy" id="449663"/>
    <lineage>
        <taxon>Bacteria</taxon>
        <taxon>Pseudomonadati</taxon>
        <taxon>Pseudomonadota</taxon>
        <taxon>Betaproteobacteria</taxon>
        <taxon>Neisseriales</taxon>
        <taxon>Chitinibacteraceae</taxon>
        <taxon>Silvimonas</taxon>
    </lineage>
</organism>
<evidence type="ECO:0000313" key="2">
    <source>
        <dbReference type="EMBL" id="GGP26045.1"/>
    </source>
</evidence>
<name>A0ABQ2PK99_9NEIS</name>
<sequence>MNARLTLLLLSSLTLGACSNLSSPAYLTRAYSEPDAGPRARLRVVTNGVVRLIPDADCHDESKGVGGIVANDFTTFLTDSHLNNQKLGMPSGITEAHEMTSEVYVQAGKPINIDFMSQANAGGGNVWLCASDWTFVPEEGKDYEVQGRQYGSQCLLSAMTLDGAKIGHPAPRKCPAK</sequence>
<gene>
    <name evidence="2" type="ORF">GCM10010971_18640</name>
</gene>
<accession>A0ABQ2PK99</accession>
<evidence type="ECO:0000256" key="1">
    <source>
        <dbReference type="SAM" id="SignalP"/>
    </source>
</evidence>
<evidence type="ECO:0008006" key="4">
    <source>
        <dbReference type="Google" id="ProtNLM"/>
    </source>
</evidence>
<evidence type="ECO:0000313" key="3">
    <source>
        <dbReference type="Proteomes" id="UP000621859"/>
    </source>
</evidence>
<feature type="chain" id="PRO_5047441804" description="Lipoprotein" evidence="1">
    <location>
        <begin position="18"/>
        <end position="177"/>
    </location>
</feature>
<keyword evidence="3" id="KW-1185">Reference proteome</keyword>
<dbReference type="PROSITE" id="PS51257">
    <property type="entry name" value="PROKAR_LIPOPROTEIN"/>
    <property type="match status" value="1"/>
</dbReference>
<comment type="caution">
    <text evidence="2">The sequence shown here is derived from an EMBL/GenBank/DDBJ whole genome shotgun (WGS) entry which is preliminary data.</text>
</comment>
<protein>
    <recommendedName>
        <fullName evidence="4">Lipoprotein</fullName>
    </recommendedName>
</protein>
<dbReference type="Proteomes" id="UP000621859">
    <property type="component" value="Unassembled WGS sequence"/>
</dbReference>
<dbReference type="EMBL" id="BMLY01000002">
    <property type="protein sequence ID" value="GGP26045.1"/>
    <property type="molecule type" value="Genomic_DNA"/>
</dbReference>
<dbReference type="RefSeq" id="WP_188692202.1">
    <property type="nucleotide sequence ID" value="NZ_BMLY01000002.1"/>
</dbReference>